<keyword evidence="6" id="KW-0249">Electron transport</keyword>
<dbReference type="AlphaFoldDB" id="A0AAV0QQZ1"/>
<dbReference type="GO" id="GO:0005737">
    <property type="term" value="C:cytoplasm"/>
    <property type="evidence" value="ECO:0007669"/>
    <property type="project" value="UniProtKB-SubCell"/>
</dbReference>
<keyword evidence="4" id="KW-0813">Transport</keyword>
<accession>A0AAV0QQZ1</accession>
<dbReference type="GO" id="GO:0034599">
    <property type="term" value="P:cellular response to oxidative stress"/>
    <property type="evidence" value="ECO:0007669"/>
    <property type="project" value="TreeGrafter"/>
</dbReference>
<dbReference type="PRINTS" id="PR00160">
    <property type="entry name" value="GLUTAREDOXIN"/>
</dbReference>
<dbReference type="Pfam" id="PF00462">
    <property type="entry name" value="Glutaredoxin"/>
    <property type="match status" value="1"/>
</dbReference>
<dbReference type="Gene3D" id="3.40.30.10">
    <property type="entry name" value="Glutaredoxin"/>
    <property type="match status" value="1"/>
</dbReference>
<evidence type="ECO:0000256" key="2">
    <source>
        <dbReference type="ARBA" id="ARBA00004496"/>
    </source>
</evidence>
<dbReference type="InterPro" id="IPR011899">
    <property type="entry name" value="Glutaredoxin_euk/vir"/>
</dbReference>
<dbReference type="Proteomes" id="UP001154282">
    <property type="component" value="Unassembled WGS sequence"/>
</dbReference>
<feature type="non-terminal residue" evidence="10">
    <location>
        <position position="1"/>
    </location>
</feature>
<organism evidence="10 11">
    <name type="scientific">Linum tenue</name>
    <dbReference type="NCBI Taxonomy" id="586396"/>
    <lineage>
        <taxon>Eukaryota</taxon>
        <taxon>Viridiplantae</taxon>
        <taxon>Streptophyta</taxon>
        <taxon>Embryophyta</taxon>
        <taxon>Tracheophyta</taxon>
        <taxon>Spermatophyta</taxon>
        <taxon>Magnoliopsida</taxon>
        <taxon>eudicotyledons</taxon>
        <taxon>Gunneridae</taxon>
        <taxon>Pentapetalae</taxon>
        <taxon>rosids</taxon>
        <taxon>fabids</taxon>
        <taxon>Malpighiales</taxon>
        <taxon>Linaceae</taxon>
        <taxon>Linum</taxon>
    </lineage>
</organism>
<dbReference type="NCBIfam" id="TIGR02180">
    <property type="entry name" value="GRX_euk"/>
    <property type="match status" value="1"/>
</dbReference>
<keyword evidence="7" id="KW-0676">Redox-active center</keyword>
<proteinExistence type="inferred from homology"/>
<evidence type="ECO:0000256" key="4">
    <source>
        <dbReference type="ARBA" id="ARBA00022448"/>
    </source>
</evidence>
<evidence type="ECO:0000256" key="3">
    <source>
        <dbReference type="ARBA" id="ARBA00007190"/>
    </source>
</evidence>
<evidence type="ECO:0000256" key="5">
    <source>
        <dbReference type="ARBA" id="ARBA00022490"/>
    </source>
</evidence>
<dbReference type="FunFam" id="3.40.30.10:FF:000093">
    <property type="entry name" value="Glutaredoxin 2"/>
    <property type="match status" value="1"/>
</dbReference>
<feature type="domain" description="Glutaredoxin" evidence="9">
    <location>
        <begin position="1"/>
        <end position="60"/>
    </location>
</feature>
<comment type="function">
    <text evidence="1">Has a glutathione-disulfide oxidoreductase activity in the presence of NADPH and glutathione reductase. Reduces low molecular weight disulfides and proteins.</text>
</comment>
<evidence type="ECO:0000256" key="6">
    <source>
        <dbReference type="ARBA" id="ARBA00022982"/>
    </source>
</evidence>
<comment type="caution">
    <text evidence="10">The sequence shown here is derived from an EMBL/GenBank/DDBJ whole genome shotgun (WGS) entry which is preliminary data.</text>
</comment>
<evidence type="ECO:0000313" key="10">
    <source>
        <dbReference type="EMBL" id="CAI0547400.1"/>
    </source>
</evidence>
<protein>
    <recommendedName>
        <fullName evidence="8">Glutaredoxin</fullName>
    </recommendedName>
</protein>
<evidence type="ECO:0000256" key="8">
    <source>
        <dbReference type="ARBA" id="ARBA00070479"/>
    </source>
</evidence>
<keyword evidence="5" id="KW-0963">Cytoplasm</keyword>
<comment type="subcellular location">
    <subcellularLocation>
        <location evidence="2">Cytoplasm</location>
    </subcellularLocation>
</comment>
<dbReference type="GO" id="GO:0015038">
    <property type="term" value="F:glutathione disulfide oxidoreductase activity"/>
    <property type="evidence" value="ECO:0007669"/>
    <property type="project" value="TreeGrafter"/>
</dbReference>
<dbReference type="SUPFAM" id="SSF52833">
    <property type="entry name" value="Thioredoxin-like"/>
    <property type="match status" value="1"/>
</dbReference>
<dbReference type="PANTHER" id="PTHR45694">
    <property type="entry name" value="GLUTAREDOXIN 2"/>
    <property type="match status" value="1"/>
</dbReference>
<dbReference type="InterPro" id="IPR036249">
    <property type="entry name" value="Thioredoxin-like_sf"/>
</dbReference>
<dbReference type="CDD" id="cd03419">
    <property type="entry name" value="GRX_GRXh_1_2_like"/>
    <property type="match status" value="1"/>
</dbReference>
<evidence type="ECO:0000256" key="1">
    <source>
        <dbReference type="ARBA" id="ARBA00002549"/>
    </source>
</evidence>
<dbReference type="EMBL" id="CAMGYJ010000010">
    <property type="protein sequence ID" value="CAI0547400.1"/>
    <property type="molecule type" value="Genomic_DNA"/>
</dbReference>
<dbReference type="PANTHER" id="PTHR45694:SF13">
    <property type="entry name" value="GLUTAREDOXIN-C1"/>
    <property type="match status" value="1"/>
</dbReference>
<evidence type="ECO:0000259" key="9">
    <source>
        <dbReference type="Pfam" id="PF00462"/>
    </source>
</evidence>
<evidence type="ECO:0000256" key="7">
    <source>
        <dbReference type="ARBA" id="ARBA00023284"/>
    </source>
</evidence>
<dbReference type="PROSITE" id="PS51354">
    <property type="entry name" value="GLUTAREDOXIN_2"/>
    <property type="match status" value="1"/>
</dbReference>
<evidence type="ECO:0000313" key="11">
    <source>
        <dbReference type="Proteomes" id="UP001154282"/>
    </source>
</evidence>
<keyword evidence="11" id="KW-1185">Reference proteome</keyword>
<comment type="similarity">
    <text evidence="3">Belongs to the glutaredoxin family. CPYC subfamily.</text>
</comment>
<dbReference type="InterPro" id="IPR014025">
    <property type="entry name" value="Glutaredoxin_subgr"/>
</dbReference>
<gene>
    <name evidence="10" type="ORF">LITE_LOCUS44350</name>
</gene>
<sequence>FSKTYCGYCTRVKKLLTQLGAAFKVIELDKESDGDEIQGALLKWTGQRTVPNVFIGGKHIGGCDGNKQIDSSSPLIYCYNLLPFFC</sequence>
<reference evidence="10" key="1">
    <citation type="submission" date="2022-08" db="EMBL/GenBank/DDBJ databases">
        <authorList>
            <person name="Gutierrez-Valencia J."/>
        </authorList>
    </citation>
    <scope>NUCLEOTIDE SEQUENCE</scope>
</reference>
<dbReference type="InterPro" id="IPR002109">
    <property type="entry name" value="Glutaredoxin"/>
</dbReference>
<name>A0AAV0QQZ1_9ROSI</name>